<dbReference type="InterPro" id="IPR001453">
    <property type="entry name" value="MoaB/Mog_dom"/>
</dbReference>
<organism evidence="9 10">
    <name type="scientific">Jatrophihabitans lederbergiae</name>
    <dbReference type="NCBI Taxonomy" id="3075547"/>
    <lineage>
        <taxon>Bacteria</taxon>
        <taxon>Bacillati</taxon>
        <taxon>Actinomycetota</taxon>
        <taxon>Actinomycetes</taxon>
        <taxon>Jatrophihabitantales</taxon>
        <taxon>Jatrophihabitantaceae</taxon>
        <taxon>Jatrophihabitans</taxon>
    </lineage>
</organism>
<comment type="cofactor">
    <cofactor evidence="7">
        <name>Mg(2+)</name>
        <dbReference type="ChEBI" id="CHEBI:18420"/>
    </cofactor>
</comment>
<dbReference type="Gene3D" id="3.90.105.10">
    <property type="entry name" value="Molybdopterin biosynthesis moea protein, domain 2"/>
    <property type="match status" value="1"/>
</dbReference>
<dbReference type="InterPro" id="IPR036135">
    <property type="entry name" value="MoeA_linker/N_sf"/>
</dbReference>
<keyword evidence="4 7" id="KW-0500">Molybdenum</keyword>
<evidence type="ECO:0000256" key="3">
    <source>
        <dbReference type="ARBA" id="ARBA00010763"/>
    </source>
</evidence>
<keyword evidence="10" id="KW-1185">Reference proteome</keyword>
<evidence type="ECO:0000256" key="7">
    <source>
        <dbReference type="RuleBase" id="RU365090"/>
    </source>
</evidence>
<protein>
    <recommendedName>
        <fullName evidence="7">Molybdopterin molybdenumtransferase</fullName>
        <ecNumber evidence="7">2.10.1.1</ecNumber>
    </recommendedName>
</protein>
<dbReference type="InterPro" id="IPR005111">
    <property type="entry name" value="MoeA_C_domain_IV"/>
</dbReference>
<comment type="similarity">
    <text evidence="3 7">Belongs to the MoeA family.</text>
</comment>
<gene>
    <name evidence="9" type="ORF">RM423_07270</name>
</gene>
<feature type="domain" description="MoaB/Mog" evidence="8">
    <location>
        <begin position="187"/>
        <end position="328"/>
    </location>
</feature>
<dbReference type="Gene3D" id="2.40.340.10">
    <property type="entry name" value="MoeA, C-terminal, domain IV"/>
    <property type="match status" value="1"/>
</dbReference>
<comment type="function">
    <text evidence="1 7">Catalyzes the insertion of molybdate into adenylated molybdopterin with the concomitant release of AMP.</text>
</comment>
<evidence type="ECO:0000256" key="5">
    <source>
        <dbReference type="ARBA" id="ARBA00023150"/>
    </source>
</evidence>
<evidence type="ECO:0000313" key="9">
    <source>
        <dbReference type="EMBL" id="MDT0261194.1"/>
    </source>
</evidence>
<comment type="catalytic activity">
    <reaction evidence="6">
        <text>adenylyl-molybdopterin + molybdate = Mo-molybdopterin + AMP + H(+)</text>
        <dbReference type="Rhea" id="RHEA:35047"/>
        <dbReference type="ChEBI" id="CHEBI:15378"/>
        <dbReference type="ChEBI" id="CHEBI:36264"/>
        <dbReference type="ChEBI" id="CHEBI:62727"/>
        <dbReference type="ChEBI" id="CHEBI:71302"/>
        <dbReference type="ChEBI" id="CHEBI:456215"/>
        <dbReference type="EC" id="2.10.1.1"/>
    </reaction>
</comment>
<dbReference type="InterPro" id="IPR036425">
    <property type="entry name" value="MoaB/Mog-like_dom_sf"/>
</dbReference>
<evidence type="ECO:0000256" key="1">
    <source>
        <dbReference type="ARBA" id="ARBA00002901"/>
    </source>
</evidence>
<dbReference type="Pfam" id="PF03454">
    <property type="entry name" value="MoeA_C"/>
    <property type="match status" value="1"/>
</dbReference>
<dbReference type="RefSeq" id="WP_311422347.1">
    <property type="nucleotide sequence ID" value="NZ_JAVREH010000006.1"/>
</dbReference>
<evidence type="ECO:0000256" key="2">
    <source>
        <dbReference type="ARBA" id="ARBA00005046"/>
    </source>
</evidence>
<evidence type="ECO:0000313" key="10">
    <source>
        <dbReference type="Proteomes" id="UP001183176"/>
    </source>
</evidence>
<accession>A0ABU2J882</accession>
<keyword evidence="7" id="KW-0460">Magnesium</keyword>
<evidence type="ECO:0000259" key="8">
    <source>
        <dbReference type="SMART" id="SM00852"/>
    </source>
</evidence>
<comment type="pathway">
    <text evidence="2 7">Cofactor biosynthesis; molybdopterin biosynthesis.</text>
</comment>
<dbReference type="NCBIfam" id="NF045515">
    <property type="entry name" value="Glp_gephyrin"/>
    <property type="match status" value="1"/>
</dbReference>
<evidence type="ECO:0000256" key="6">
    <source>
        <dbReference type="ARBA" id="ARBA00047317"/>
    </source>
</evidence>
<keyword evidence="5 7" id="KW-0501">Molybdenum cofactor biosynthesis</keyword>
<name>A0ABU2J882_9ACTN</name>
<dbReference type="Gene3D" id="2.170.190.11">
    <property type="entry name" value="Molybdopterin biosynthesis moea protein, domain 3"/>
    <property type="match status" value="1"/>
</dbReference>
<dbReference type="CDD" id="cd00887">
    <property type="entry name" value="MoeA"/>
    <property type="match status" value="1"/>
</dbReference>
<dbReference type="SUPFAM" id="SSF53218">
    <property type="entry name" value="Molybdenum cofactor biosynthesis proteins"/>
    <property type="match status" value="1"/>
</dbReference>
<sequence>MIELADARRTLLAACPSIAPVALPVARADRCVIVADVVATHAVPPFDNTSVDGYAVQAADTVTATQDQPVHLDVLGSVLAGSVADRPVEPGRTWKVMTGAPLPAGADAVVMVERTSARAGSQLGAAGDQVAILAPARSGAGIRRAGSDVRTGETVLAAGTVLRPAHLGVLGSVGAREVLVYRRLRVGVLVTGDELVTDGGELRPGQIHESNRAMLMALLVRANCEPMDLGVASDDVADLEQRLRHAMAACDVIVTSGGVSMGDSDPVKAVLERMGRLNWMQVAIRPAKPFAFGVLDGPSAPVLVLGLPGNPVSSLVSFELIARPALRHMMGHVEPYGPSVLAIADEQLGRPLADGRTAFLRVLSRIGPDGRVHVRPVTGQDSHQLSASASADALAEVPDDRTVQAGEDVLVYPLS</sequence>
<comment type="caution">
    <text evidence="9">The sequence shown here is derived from an EMBL/GenBank/DDBJ whole genome shotgun (WGS) entry which is preliminary data.</text>
</comment>
<dbReference type="EMBL" id="JAVREH010000006">
    <property type="protein sequence ID" value="MDT0261194.1"/>
    <property type="molecule type" value="Genomic_DNA"/>
</dbReference>
<dbReference type="PANTHER" id="PTHR10192">
    <property type="entry name" value="MOLYBDOPTERIN BIOSYNTHESIS PROTEIN"/>
    <property type="match status" value="1"/>
</dbReference>
<dbReference type="NCBIfam" id="TIGR00177">
    <property type="entry name" value="molyb_syn"/>
    <property type="match status" value="1"/>
</dbReference>
<dbReference type="PANTHER" id="PTHR10192:SF5">
    <property type="entry name" value="GEPHYRIN"/>
    <property type="match status" value="1"/>
</dbReference>
<dbReference type="Gene3D" id="3.40.980.10">
    <property type="entry name" value="MoaB/Mog-like domain"/>
    <property type="match status" value="1"/>
</dbReference>
<proteinExistence type="inferred from homology"/>
<keyword evidence="7" id="KW-0808">Transferase</keyword>
<dbReference type="Proteomes" id="UP001183176">
    <property type="component" value="Unassembled WGS sequence"/>
</dbReference>
<dbReference type="Pfam" id="PF00994">
    <property type="entry name" value="MoCF_biosynth"/>
    <property type="match status" value="1"/>
</dbReference>
<keyword evidence="7" id="KW-0479">Metal-binding</keyword>
<dbReference type="InterPro" id="IPR005110">
    <property type="entry name" value="MoeA_linker/N"/>
</dbReference>
<dbReference type="Pfam" id="PF03453">
    <property type="entry name" value="MoeA_N"/>
    <property type="match status" value="1"/>
</dbReference>
<dbReference type="SUPFAM" id="SSF63867">
    <property type="entry name" value="MoeA C-terminal domain-like"/>
    <property type="match status" value="1"/>
</dbReference>
<dbReference type="InterPro" id="IPR038987">
    <property type="entry name" value="MoeA-like"/>
</dbReference>
<evidence type="ECO:0000256" key="4">
    <source>
        <dbReference type="ARBA" id="ARBA00022505"/>
    </source>
</evidence>
<dbReference type="SUPFAM" id="SSF63882">
    <property type="entry name" value="MoeA N-terminal region -like"/>
    <property type="match status" value="1"/>
</dbReference>
<reference evidence="10" key="1">
    <citation type="submission" date="2023-07" db="EMBL/GenBank/DDBJ databases">
        <title>30 novel species of actinomycetes from the DSMZ collection.</title>
        <authorList>
            <person name="Nouioui I."/>
        </authorList>
    </citation>
    <scope>NUCLEOTIDE SEQUENCE [LARGE SCALE GENOMIC DNA]</scope>
    <source>
        <strain evidence="10">DSM 44399</strain>
    </source>
</reference>
<dbReference type="SMART" id="SM00852">
    <property type="entry name" value="MoCF_biosynth"/>
    <property type="match status" value="1"/>
</dbReference>
<dbReference type="InterPro" id="IPR036688">
    <property type="entry name" value="MoeA_C_domain_IV_sf"/>
</dbReference>
<dbReference type="EC" id="2.10.1.1" evidence="7"/>